<dbReference type="HAMAP" id="MF_03130">
    <property type="entry name" value="mec17"/>
    <property type="match status" value="1"/>
</dbReference>
<name>A0A9P1CMQ5_9DINO</name>
<evidence type="ECO:0000313" key="8">
    <source>
        <dbReference type="Proteomes" id="UP001152797"/>
    </source>
</evidence>
<gene>
    <name evidence="5" type="ORF">C1SCF055_LOCUS21058</name>
</gene>
<dbReference type="PANTHER" id="PTHR12327:SF0">
    <property type="entry name" value="ALPHA-TUBULIN N-ACETYLTRANSFERASE 1"/>
    <property type="match status" value="1"/>
</dbReference>
<evidence type="ECO:0000256" key="2">
    <source>
        <dbReference type="ARBA" id="ARBA00023315"/>
    </source>
</evidence>
<dbReference type="GO" id="GO:0005874">
    <property type="term" value="C:microtubule"/>
    <property type="evidence" value="ECO:0007669"/>
    <property type="project" value="InterPro"/>
</dbReference>
<dbReference type="GO" id="GO:0019799">
    <property type="term" value="F:tubulin N-acetyltransferase activity"/>
    <property type="evidence" value="ECO:0007669"/>
    <property type="project" value="InterPro"/>
</dbReference>
<sequence length="409" mass="44996">CFPTVWVMTAACRGRQEFPSGEGAAEAVMEEVNALEEALQQTVARAEGAKFHDSAVTTYGIQLRAWVDMQVDARLGQLLPNFLEGEFETFRSEYVAAQEVASTRLEGELQAVADAQAKLLQVVDSMSRELARLKEERSSREAWDLGQDWDDGATAHVARLDDGAFVGSSGRHVRELLDAMGEGSRRAQGLGKAVTAGWQPLSSNRIYVLYNHRLALGILKVGPKRLFVSRGEKEGLVEISPLCCLDFYVVEGHQRGGYGRQLFDSMLRSEGVEPQSLGYDRPSPKLIGFLRKHFGLVQYQPQANHFVVFDKYWSSTSSRRPQGSTWGQRIQPTPSQHCAQVWPVKLPAPVPYRLGAEDFPMKTSAPASMASLARRPQAAPGRRSFQRAGSAIASNSSLSLVAAMAQGRL</sequence>
<keyword evidence="8" id="KW-1185">Reference proteome</keyword>
<feature type="domain" description="N-acetyltransferase" evidence="4">
    <location>
        <begin position="143"/>
        <end position="313"/>
    </location>
</feature>
<reference evidence="6" key="2">
    <citation type="submission" date="2024-04" db="EMBL/GenBank/DDBJ databases">
        <authorList>
            <person name="Chen Y."/>
            <person name="Shah S."/>
            <person name="Dougan E. K."/>
            <person name="Thang M."/>
            <person name="Chan C."/>
        </authorList>
    </citation>
    <scope>NUCLEOTIDE SEQUENCE [LARGE SCALE GENOMIC DNA]</scope>
</reference>
<dbReference type="Proteomes" id="UP001152797">
    <property type="component" value="Unassembled WGS sequence"/>
</dbReference>
<dbReference type="PROSITE" id="PS51730">
    <property type="entry name" value="GNAT_ATAT"/>
    <property type="match status" value="1"/>
</dbReference>
<comment type="caution">
    <text evidence="5">The sequence shown here is derived from an EMBL/GenBank/DDBJ whole genome shotgun (WGS) entry which is preliminary data.</text>
</comment>
<feature type="region of interest" description="Disordered" evidence="3">
    <location>
        <begin position="367"/>
        <end position="388"/>
    </location>
</feature>
<organism evidence="5">
    <name type="scientific">Cladocopium goreaui</name>
    <dbReference type="NCBI Taxonomy" id="2562237"/>
    <lineage>
        <taxon>Eukaryota</taxon>
        <taxon>Sar</taxon>
        <taxon>Alveolata</taxon>
        <taxon>Dinophyceae</taxon>
        <taxon>Suessiales</taxon>
        <taxon>Symbiodiniaceae</taxon>
        <taxon>Cladocopium</taxon>
    </lineage>
</organism>
<evidence type="ECO:0000313" key="7">
    <source>
        <dbReference type="EMBL" id="CAL4781722.1"/>
    </source>
</evidence>
<evidence type="ECO:0000313" key="5">
    <source>
        <dbReference type="EMBL" id="CAI3994410.1"/>
    </source>
</evidence>
<evidence type="ECO:0000256" key="1">
    <source>
        <dbReference type="ARBA" id="ARBA00022679"/>
    </source>
</evidence>
<evidence type="ECO:0000313" key="6">
    <source>
        <dbReference type="EMBL" id="CAL1147785.1"/>
    </source>
</evidence>
<dbReference type="Gene3D" id="3.40.630.30">
    <property type="match status" value="1"/>
</dbReference>
<protein>
    <submittedName>
        <fullName evidence="7">N-acetyltransferase domain-containing protein</fullName>
    </submittedName>
</protein>
<keyword evidence="2" id="KW-0012">Acyltransferase</keyword>
<dbReference type="PANTHER" id="PTHR12327">
    <property type="entry name" value="ALPHA-TUBULIN N-ACETYLTRANSFERASE 1"/>
    <property type="match status" value="1"/>
</dbReference>
<feature type="non-terminal residue" evidence="5">
    <location>
        <position position="1"/>
    </location>
</feature>
<dbReference type="EMBL" id="CAMXCT030001947">
    <property type="protein sequence ID" value="CAL4781722.1"/>
    <property type="molecule type" value="Genomic_DNA"/>
</dbReference>
<dbReference type="AlphaFoldDB" id="A0A9P1CMQ5"/>
<evidence type="ECO:0000259" key="4">
    <source>
        <dbReference type="PROSITE" id="PS51730"/>
    </source>
</evidence>
<evidence type="ECO:0000256" key="3">
    <source>
        <dbReference type="SAM" id="MobiDB-lite"/>
    </source>
</evidence>
<proteinExistence type="inferred from homology"/>
<dbReference type="InterPro" id="IPR007965">
    <property type="entry name" value="GNAT_ATAT"/>
</dbReference>
<dbReference type="EMBL" id="CAMXCT010001947">
    <property type="protein sequence ID" value="CAI3994410.1"/>
    <property type="molecule type" value="Genomic_DNA"/>
</dbReference>
<dbReference type="Pfam" id="PF05301">
    <property type="entry name" value="Acetyltransf_16"/>
    <property type="match status" value="1"/>
</dbReference>
<dbReference type="InterPro" id="IPR038746">
    <property type="entry name" value="Atat"/>
</dbReference>
<reference evidence="5" key="1">
    <citation type="submission" date="2022-10" db="EMBL/GenBank/DDBJ databases">
        <authorList>
            <person name="Chen Y."/>
            <person name="Dougan E. K."/>
            <person name="Chan C."/>
            <person name="Rhodes N."/>
            <person name="Thang M."/>
        </authorList>
    </citation>
    <scope>NUCLEOTIDE SEQUENCE</scope>
</reference>
<dbReference type="EMBL" id="CAMXCT020001947">
    <property type="protein sequence ID" value="CAL1147785.1"/>
    <property type="molecule type" value="Genomic_DNA"/>
</dbReference>
<dbReference type="OrthoDB" id="447510at2759"/>
<keyword evidence="1" id="KW-0808">Transferase</keyword>
<accession>A0A9P1CMQ5</accession>